<dbReference type="EMBL" id="UOGF01000017">
    <property type="protein sequence ID" value="VAX26767.1"/>
    <property type="molecule type" value="Genomic_DNA"/>
</dbReference>
<dbReference type="GO" id="GO:0006633">
    <property type="term" value="P:fatty acid biosynthetic process"/>
    <property type="evidence" value="ECO:0007669"/>
    <property type="project" value="UniProtKB-KW"/>
</dbReference>
<dbReference type="InterPro" id="IPR020841">
    <property type="entry name" value="PKS_Beta-ketoAc_synthase_dom"/>
</dbReference>
<dbReference type="PANTHER" id="PTHR11712:SF336">
    <property type="entry name" value="3-OXOACYL-[ACYL-CARRIER-PROTEIN] SYNTHASE, MITOCHONDRIAL"/>
    <property type="match status" value="1"/>
</dbReference>
<proteinExistence type="inferred from homology"/>
<evidence type="ECO:0000313" key="9">
    <source>
        <dbReference type="EMBL" id="VAX26767.1"/>
    </source>
</evidence>
<dbReference type="NCBIfam" id="NF005589">
    <property type="entry name" value="PRK07314.1"/>
    <property type="match status" value="1"/>
</dbReference>
<evidence type="ECO:0000256" key="4">
    <source>
        <dbReference type="ARBA" id="ARBA00022832"/>
    </source>
</evidence>
<dbReference type="InterPro" id="IPR014031">
    <property type="entry name" value="Ketoacyl_synth_C"/>
</dbReference>
<dbReference type="GO" id="GO:0005829">
    <property type="term" value="C:cytosol"/>
    <property type="evidence" value="ECO:0007669"/>
    <property type="project" value="TreeGrafter"/>
</dbReference>
<dbReference type="NCBIfam" id="NF004970">
    <property type="entry name" value="PRK06333.1"/>
    <property type="match status" value="1"/>
</dbReference>
<dbReference type="InterPro" id="IPR000794">
    <property type="entry name" value="Beta-ketoacyl_synthase"/>
</dbReference>
<keyword evidence="6" id="KW-0275">Fatty acid biosynthesis</keyword>
<organism evidence="9">
    <name type="scientific">hydrothermal vent metagenome</name>
    <dbReference type="NCBI Taxonomy" id="652676"/>
    <lineage>
        <taxon>unclassified sequences</taxon>
        <taxon>metagenomes</taxon>
        <taxon>ecological metagenomes</taxon>
    </lineage>
</organism>
<evidence type="ECO:0000256" key="1">
    <source>
        <dbReference type="ARBA" id="ARBA00008467"/>
    </source>
</evidence>
<dbReference type="InterPro" id="IPR017568">
    <property type="entry name" value="3-oxoacyl-ACP_synth-2"/>
</dbReference>
<dbReference type="CDD" id="cd00834">
    <property type="entry name" value="KAS_I_II"/>
    <property type="match status" value="1"/>
</dbReference>
<dbReference type="PIRSF" id="PIRSF000447">
    <property type="entry name" value="KAS_II"/>
    <property type="match status" value="1"/>
</dbReference>
<name>A0A3B1DDP7_9ZZZZ</name>
<keyword evidence="7 9" id="KW-0012">Acyltransferase</keyword>
<feature type="domain" description="Ketosynthase family 3 (KS3)" evidence="8">
    <location>
        <begin position="14"/>
        <end position="421"/>
    </location>
</feature>
<dbReference type="GO" id="GO:0004315">
    <property type="term" value="F:3-oxoacyl-[acyl-carrier-protein] synthase activity"/>
    <property type="evidence" value="ECO:0007669"/>
    <property type="project" value="UniProtKB-EC"/>
</dbReference>
<comment type="similarity">
    <text evidence="1">Belongs to the thiolase-like superfamily. Beta-ketoacyl-ACP synthases family.</text>
</comment>
<dbReference type="Gene3D" id="3.40.47.10">
    <property type="match status" value="1"/>
</dbReference>
<dbReference type="InterPro" id="IPR018201">
    <property type="entry name" value="Ketoacyl_synth_AS"/>
</dbReference>
<evidence type="ECO:0000256" key="7">
    <source>
        <dbReference type="ARBA" id="ARBA00023315"/>
    </source>
</evidence>
<dbReference type="Pfam" id="PF00109">
    <property type="entry name" value="ketoacyl-synt"/>
    <property type="match status" value="1"/>
</dbReference>
<dbReference type="FunFam" id="3.40.47.10:FF:000009">
    <property type="entry name" value="3-oxoacyl-[acyl-carrier-protein] synthase 2"/>
    <property type="match status" value="1"/>
</dbReference>
<evidence type="ECO:0000259" key="8">
    <source>
        <dbReference type="PROSITE" id="PS52004"/>
    </source>
</evidence>
<dbReference type="NCBIfam" id="TIGR03150">
    <property type="entry name" value="fabF"/>
    <property type="match status" value="1"/>
</dbReference>
<dbReference type="InterPro" id="IPR016039">
    <property type="entry name" value="Thiolase-like"/>
</dbReference>
<keyword evidence="3 9" id="KW-0808">Transferase</keyword>
<dbReference type="SMART" id="SM00825">
    <property type="entry name" value="PKS_KS"/>
    <property type="match status" value="1"/>
</dbReference>
<evidence type="ECO:0000256" key="3">
    <source>
        <dbReference type="ARBA" id="ARBA00022679"/>
    </source>
</evidence>
<evidence type="ECO:0000256" key="6">
    <source>
        <dbReference type="ARBA" id="ARBA00023160"/>
    </source>
</evidence>
<protein>
    <submittedName>
        <fullName evidence="9">3-oxoacyl-[acyl-carrier-protein] synthase, KASII</fullName>
        <ecNumber evidence="9">2.3.1.179</ecNumber>
    </submittedName>
</protein>
<keyword evidence="4" id="KW-0276">Fatty acid metabolism</keyword>
<dbReference type="PANTHER" id="PTHR11712">
    <property type="entry name" value="POLYKETIDE SYNTHASE-RELATED"/>
    <property type="match status" value="1"/>
</dbReference>
<dbReference type="InterPro" id="IPR014030">
    <property type="entry name" value="Ketoacyl_synth_N"/>
</dbReference>
<reference evidence="9" key="1">
    <citation type="submission" date="2018-06" db="EMBL/GenBank/DDBJ databases">
        <authorList>
            <person name="Zhirakovskaya E."/>
        </authorList>
    </citation>
    <scope>NUCLEOTIDE SEQUENCE</scope>
</reference>
<dbReference type="EC" id="2.3.1.179" evidence="9"/>
<keyword evidence="2" id="KW-0444">Lipid biosynthesis</keyword>
<dbReference type="SUPFAM" id="SSF53901">
    <property type="entry name" value="Thiolase-like"/>
    <property type="match status" value="2"/>
</dbReference>
<evidence type="ECO:0000256" key="5">
    <source>
        <dbReference type="ARBA" id="ARBA00023098"/>
    </source>
</evidence>
<accession>A0A3B1DDP7</accession>
<dbReference type="Pfam" id="PF02801">
    <property type="entry name" value="Ketoacyl-synt_C"/>
    <property type="match status" value="1"/>
</dbReference>
<sequence>MNYYKDEAPSALRRRRVVVTGLGMVSPLGIGVASSWKALLAGESGIDRITHFDVSDYPCQIAGELKGFKPSDFISAKEVKKMDTFIHFAVAAARMAVEDADFKVSPENAEALGTYVGSGIGGLQAIEKWHTVLLEKGPKRVTPFFIPMTIINLASGQIAIALGAKGPNSCAVSACATGNHCIGDAFRIIQRGEADAMLAGGAEAAITPLGMAGFAASRALSLRNDAPQKASRPFDKDRDGFVMGEGAGVVMLESLETAEARGAHIYAEVMGYGMTADAYHMTAPPVGGEGAVRCMNLALNDAGIAADQVDHINAHATSTMADAIETAAIKTVFGEHAVKLAISGTKSMTGHLLGAAGGIEAIFSILAIRDQVVPPTINLDHADPLCDLNYTPLKVVKQNISTVLSNSFGFGGTNAALCFQKFTA</sequence>
<dbReference type="PROSITE" id="PS00606">
    <property type="entry name" value="KS3_1"/>
    <property type="match status" value="1"/>
</dbReference>
<evidence type="ECO:0000256" key="2">
    <source>
        <dbReference type="ARBA" id="ARBA00022516"/>
    </source>
</evidence>
<gene>
    <name evidence="9" type="ORF">MNBD_NITROSPIRAE01-269</name>
</gene>
<keyword evidence="5" id="KW-0443">Lipid metabolism</keyword>
<dbReference type="AlphaFoldDB" id="A0A3B1DDP7"/>
<dbReference type="PROSITE" id="PS52004">
    <property type="entry name" value="KS3_2"/>
    <property type="match status" value="1"/>
</dbReference>